<proteinExistence type="predicted"/>
<accession>A0A0A8YS97</accession>
<protein>
    <submittedName>
        <fullName evidence="2">Uncharacterized protein</fullName>
    </submittedName>
</protein>
<sequence length="22" mass="2447">MINKRKHNMASPNPQAHSTVGK</sequence>
<name>A0A0A8YS97_ARUDO</name>
<evidence type="ECO:0000256" key="1">
    <source>
        <dbReference type="SAM" id="MobiDB-lite"/>
    </source>
</evidence>
<reference evidence="2" key="1">
    <citation type="submission" date="2014-09" db="EMBL/GenBank/DDBJ databases">
        <authorList>
            <person name="Magalhaes I.L.F."/>
            <person name="Oliveira U."/>
            <person name="Santos F.R."/>
            <person name="Vidigal T.H.D.A."/>
            <person name="Brescovit A.D."/>
            <person name="Santos A.J."/>
        </authorList>
    </citation>
    <scope>NUCLEOTIDE SEQUENCE</scope>
    <source>
        <tissue evidence="2">Shoot tissue taken approximately 20 cm above the soil surface</tissue>
    </source>
</reference>
<evidence type="ECO:0000313" key="2">
    <source>
        <dbReference type="EMBL" id="JAD29819.1"/>
    </source>
</evidence>
<organism evidence="2">
    <name type="scientific">Arundo donax</name>
    <name type="common">Giant reed</name>
    <name type="synonym">Donax arundinaceus</name>
    <dbReference type="NCBI Taxonomy" id="35708"/>
    <lineage>
        <taxon>Eukaryota</taxon>
        <taxon>Viridiplantae</taxon>
        <taxon>Streptophyta</taxon>
        <taxon>Embryophyta</taxon>
        <taxon>Tracheophyta</taxon>
        <taxon>Spermatophyta</taxon>
        <taxon>Magnoliopsida</taxon>
        <taxon>Liliopsida</taxon>
        <taxon>Poales</taxon>
        <taxon>Poaceae</taxon>
        <taxon>PACMAD clade</taxon>
        <taxon>Arundinoideae</taxon>
        <taxon>Arundineae</taxon>
        <taxon>Arundo</taxon>
    </lineage>
</organism>
<dbReference type="AlphaFoldDB" id="A0A0A8YS97"/>
<reference evidence="2" key="2">
    <citation type="journal article" date="2015" name="Data Brief">
        <title>Shoot transcriptome of the giant reed, Arundo donax.</title>
        <authorList>
            <person name="Barrero R.A."/>
            <person name="Guerrero F.D."/>
            <person name="Moolhuijzen P."/>
            <person name="Goolsby J.A."/>
            <person name="Tidwell J."/>
            <person name="Bellgard S.E."/>
            <person name="Bellgard M.I."/>
        </authorList>
    </citation>
    <scope>NUCLEOTIDE SEQUENCE</scope>
    <source>
        <tissue evidence="2">Shoot tissue taken approximately 20 cm above the soil surface</tissue>
    </source>
</reference>
<feature type="compositionally biased region" description="Polar residues" evidence="1">
    <location>
        <begin position="10"/>
        <end position="22"/>
    </location>
</feature>
<dbReference type="EMBL" id="GBRH01268076">
    <property type="protein sequence ID" value="JAD29819.1"/>
    <property type="molecule type" value="Transcribed_RNA"/>
</dbReference>
<feature type="region of interest" description="Disordered" evidence="1">
    <location>
        <begin position="1"/>
        <end position="22"/>
    </location>
</feature>